<keyword evidence="4" id="KW-0963">Cytoplasm</keyword>
<keyword evidence="3 5" id="KW-0067">ATP-binding</keyword>
<feature type="region of interest" description="Disordered" evidence="7">
    <location>
        <begin position="1257"/>
        <end position="1331"/>
    </location>
</feature>
<evidence type="ECO:0000256" key="2">
    <source>
        <dbReference type="ARBA" id="ARBA00022741"/>
    </source>
</evidence>
<evidence type="ECO:0000256" key="3">
    <source>
        <dbReference type="ARBA" id="ARBA00022840"/>
    </source>
</evidence>
<sequence length="1566" mass="170189">MMDWKELAAQKLSLSSKRKKAHPRSAAPTNFSGTLRRAPPPMPPCLLRARSKVKENPGMGKVKVMVRVCPSHVARDGPKSASFLKADPRKKQLTLSDPSRLGPDHTRSCAPKTFNFDTVFTQDASQAEVCAGTVSEVLQSVVNGADGCVFSFGHVGLGKTYTMMGSDSSTQSLGVVPCAISWLYRLVEERQERTGARFSLAVSAVEISGREEMLRDLLAPSSGDSQRDGQSPALYLHEDPICGTELCNQSELPAPSPEHAASLLDEALAARSSSRDSEEEERRHSHMLFTLHLYHQQLDHGQATLSGGRSRLHFIDLGSCEPITSEGHNRGGGQCLTLHNLGNVILALTSGAKHVPYRVCKLTMLLSESLGNINCRTTMIAHVSDSAANYAETINTIQLASRIHRMRKKKSKYASSSSGVDTLWEENQGLTDRKFSYPHTLSLSMPTLRCADRGYSSSSVQPRDTVVYVGLGGTAVCERELCVSEAPPTAVPIIPSLNRKRVREGHPGDGDHIKCNTFAELQEWLDCVGDNDGGRGRPLAHGTGSVMAKLTERVRFPTKAPTLSYKLSESAECLPCCTPTSHLPNNASSESEKGYYNWRDQTPDRFGGMGADRERALYSDAFHKTASLNRRHQSKPAPPATEQDIPQRLPFLTEGSSACRAPPVGMSQKAEPGRSPIPGTHSLSRAPAEMRPLRSMPKGRSFDRDALMTTVTLRRPVELNGEDELVFTLVEELSIGGLVENAISPGISPYRFHGDHRSSQTLPAGLHRVAIVSSINDEFDAYTSQVDVSGLRKGRGHTQGTGPENVPHSDFSGMHREESSLKKDTRSLTNDGTATASNKSPPSKCSPILESSIPPSRDCKTRVNAVNTFSQPQIPQAYSTVPRNIKPTSSIAQSNINDEQQKPRGKPDDSWLNFDRHRDSRAAELDSANRQSRNSSRRQVGNSNSVPRPPKQQGHCSPQRVVDGCERSNDSKAETSHRVPMLRREATTLGIMPVIHSSSHTKSNEDSIFTTGSLKFLSLRKKSSGLNGSSSKPQGSSHSPQPVQRCKLDQKYRNNLSSRSTESKLSLLEVEFDMRFKGYTSSHKTSSLKADHTSAKTKSSQKTRRHKGSTGHGSHGSLASLERYDSLTSDGSKSGLSRENSDASLGSRSRSGRLGAQPGSSGSASSSPPPSFATPRTSGKLEHMQGSTVTIAGAMNANQVHSMFSGNSLPQCPPSICSVAPSTWNAYLHPNGKSTTFSAPGVAGKLGRTTIVSTKQVSRAANSRVSELASGSSVRHPRSSGDAESGGNLSDSDQLATVPPSPYSKMTAPRMPSRYSSGHCSDNSSVLSGELPPAMGRTALFYHSGGSSGYESMIRDSEATGSASSTRDSLSESGGSSLGRIRTPRSPKKRTNGYQRRRMIPAPLTDTPPSGRKAGTMGQWVDLLPLPGTLKEPFEIKVYEIDDTAHLQRQCPGGTAEGLLYFNTRLKMLERRQQQILNLRVKHEKLKGELEDVKSKLMLDPQKWIGDFEVEPELDKESQEYLEALAQATGELEYCVNLCKSRVMMETCFDIEVTSRTQGGLRELQV</sequence>
<evidence type="ECO:0000256" key="5">
    <source>
        <dbReference type="PROSITE-ProRule" id="PRU00283"/>
    </source>
</evidence>
<dbReference type="InterPro" id="IPR001752">
    <property type="entry name" value="Kinesin_motor_dom"/>
</dbReference>
<dbReference type="GO" id="GO:0008017">
    <property type="term" value="F:microtubule binding"/>
    <property type="evidence" value="ECO:0007669"/>
    <property type="project" value="InterPro"/>
</dbReference>
<dbReference type="EMBL" id="JAFJMO010000006">
    <property type="protein sequence ID" value="KAJ8274921.1"/>
    <property type="molecule type" value="Genomic_DNA"/>
</dbReference>
<feature type="coiled-coil region" evidence="6">
    <location>
        <begin position="1469"/>
        <end position="1496"/>
    </location>
</feature>
<feature type="region of interest" description="Disordered" evidence="7">
    <location>
        <begin position="1081"/>
        <end position="1182"/>
    </location>
</feature>
<feature type="compositionally biased region" description="Low complexity" evidence="7">
    <location>
        <begin position="929"/>
        <end position="946"/>
    </location>
</feature>
<dbReference type="SMART" id="SM00129">
    <property type="entry name" value="KISc"/>
    <property type="match status" value="1"/>
</dbReference>
<dbReference type="Gene3D" id="3.40.850.10">
    <property type="entry name" value="Kinesin motor domain"/>
    <property type="match status" value="1"/>
</dbReference>
<dbReference type="InterPro" id="IPR036961">
    <property type="entry name" value="Kinesin_motor_dom_sf"/>
</dbReference>
<feature type="compositionally biased region" description="Basic residues" evidence="7">
    <location>
        <begin position="1382"/>
        <end position="1399"/>
    </location>
</feature>
<gene>
    <name evidence="9" type="ORF">COCON_G00095460</name>
</gene>
<feature type="region of interest" description="Disordered" evidence="7">
    <location>
        <begin position="890"/>
        <end position="983"/>
    </location>
</feature>
<dbReference type="PANTHER" id="PTHR21608">
    <property type="entry name" value="KINESIN-LIKE PROTEIN CG14535"/>
    <property type="match status" value="1"/>
</dbReference>
<feature type="compositionally biased region" description="Low complexity" evidence="7">
    <location>
        <begin position="1144"/>
        <end position="1166"/>
    </location>
</feature>
<accession>A0A9Q1DMT2</accession>
<evidence type="ECO:0000256" key="7">
    <source>
        <dbReference type="SAM" id="MobiDB-lite"/>
    </source>
</evidence>
<dbReference type="GO" id="GO:0003777">
    <property type="term" value="F:microtubule motor activity"/>
    <property type="evidence" value="ECO:0007669"/>
    <property type="project" value="InterPro"/>
</dbReference>
<feature type="compositionally biased region" description="Polar residues" evidence="7">
    <location>
        <begin position="1126"/>
        <end position="1138"/>
    </location>
</feature>
<reference evidence="9" key="1">
    <citation type="journal article" date="2023" name="Science">
        <title>Genome structures resolve the early diversification of teleost fishes.</title>
        <authorList>
            <person name="Parey E."/>
            <person name="Louis A."/>
            <person name="Montfort J."/>
            <person name="Bouchez O."/>
            <person name="Roques C."/>
            <person name="Iampietro C."/>
            <person name="Lluch J."/>
            <person name="Castinel A."/>
            <person name="Donnadieu C."/>
            <person name="Desvignes T."/>
            <person name="Floi Bucao C."/>
            <person name="Jouanno E."/>
            <person name="Wen M."/>
            <person name="Mejri S."/>
            <person name="Dirks R."/>
            <person name="Jansen H."/>
            <person name="Henkel C."/>
            <person name="Chen W.J."/>
            <person name="Zahm M."/>
            <person name="Cabau C."/>
            <person name="Klopp C."/>
            <person name="Thompson A.W."/>
            <person name="Robinson-Rechavi M."/>
            <person name="Braasch I."/>
            <person name="Lecointre G."/>
            <person name="Bobe J."/>
            <person name="Postlethwait J.H."/>
            <person name="Berthelot C."/>
            <person name="Roest Crollius H."/>
            <person name="Guiguen Y."/>
        </authorList>
    </citation>
    <scope>NUCLEOTIDE SEQUENCE</scope>
    <source>
        <strain evidence="9">Concon-B</strain>
    </source>
</reference>
<protein>
    <recommendedName>
        <fullName evidence="8">Kinesin motor domain-containing protein</fullName>
    </recommendedName>
</protein>
<dbReference type="OrthoDB" id="8862460at2759"/>
<organism evidence="9 10">
    <name type="scientific">Conger conger</name>
    <name type="common">Conger eel</name>
    <name type="synonym">Muraena conger</name>
    <dbReference type="NCBI Taxonomy" id="82655"/>
    <lineage>
        <taxon>Eukaryota</taxon>
        <taxon>Metazoa</taxon>
        <taxon>Chordata</taxon>
        <taxon>Craniata</taxon>
        <taxon>Vertebrata</taxon>
        <taxon>Euteleostomi</taxon>
        <taxon>Actinopterygii</taxon>
        <taxon>Neopterygii</taxon>
        <taxon>Teleostei</taxon>
        <taxon>Anguilliformes</taxon>
        <taxon>Congridae</taxon>
        <taxon>Conger</taxon>
    </lineage>
</organism>
<dbReference type="SUPFAM" id="SSF52540">
    <property type="entry name" value="P-loop containing nucleoside triphosphate hydrolases"/>
    <property type="match status" value="1"/>
</dbReference>
<dbReference type="GO" id="GO:0005856">
    <property type="term" value="C:cytoskeleton"/>
    <property type="evidence" value="ECO:0007669"/>
    <property type="project" value="UniProtKB-SubCell"/>
</dbReference>
<feature type="compositionally biased region" description="Basic residues" evidence="7">
    <location>
        <begin position="1099"/>
        <end position="1109"/>
    </location>
</feature>
<dbReference type="PANTHER" id="PTHR21608:SF5">
    <property type="entry name" value="KINESIN FAMILY MEMBER 26AA"/>
    <property type="match status" value="1"/>
</dbReference>
<dbReference type="GO" id="GO:0005524">
    <property type="term" value="F:ATP binding"/>
    <property type="evidence" value="ECO:0007669"/>
    <property type="project" value="UniProtKB-UniRule"/>
</dbReference>
<feature type="region of interest" description="Disordered" evidence="7">
    <location>
        <begin position="1023"/>
        <end position="1044"/>
    </location>
</feature>
<evidence type="ECO:0000313" key="10">
    <source>
        <dbReference type="Proteomes" id="UP001152803"/>
    </source>
</evidence>
<feature type="region of interest" description="Disordered" evidence="7">
    <location>
        <begin position="655"/>
        <end position="688"/>
    </location>
</feature>
<dbReference type="InterPro" id="IPR027417">
    <property type="entry name" value="P-loop_NTPase"/>
</dbReference>
<comment type="caution">
    <text evidence="9">The sequence shown here is derived from an EMBL/GenBank/DDBJ whole genome shotgun (WGS) entry which is preliminary data.</text>
</comment>
<feature type="compositionally biased region" description="Polar residues" evidence="7">
    <location>
        <begin position="827"/>
        <end position="843"/>
    </location>
</feature>
<keyword evidence="6" id="KW-0175">Coiled coil</keyword>
<feature type="binding site" evidence="5">
    <location>
        <begin position="153"/>
        <end position="160"/>
    </location>
    <ligand>
        <name>ATP</name>
        <dbReference type="ChEBI" id="CHEBI:30616"/>
    </ligand>
</feature>
<evidence type="ECO:0000256" key="4">
    <source>
        <dbReference type="ARBA" id="ARBA00023212"/>
    </source>
</evidence>
<evidence type="ECO:0000256" key="6">
    <source>
        <dbReference type="SAM" id="Coils"/>
    </source>
</evidence>
<dbReference type="InterPro" id="IPR027640">
    <property type="entry name" value="Kinesin-like_fam"/>
</dbReference>
<feature type="region of interest" description="Disordered" evidence="7">
    <location>
        <begin position="14"/>
        <end position="41"/>
    </location>
</feature>
<feature type="compositionally biased region" description="Basic and acidic residues" evidence="7">
    <location>
        <begin position="899"/>
        <end position="924"/>
    </location>
</feature>
<dbReference type="Proteomes" id="UP001152803">
    <property type="component" value="Unassembled WGS sequence"/>
</dbReference>
<feature type="region of interest" description="Disordered" evidence="7">
    <location>
        <begin position="791"/>
        <end position="859"/>
    </location>
</feature>
<proteinExistence type="inferred from homology"/>
<name>A0A9Q1DMT2_CONCO</name>
<feature type="compositionally biased region" description="Polar residues" evidence="7">
    <location>
        <begin position="1257"/>
        <end position="1273"/>
    </location>
</feature>
<dbReference type="PRINTS" id="PR00380">
    <property type="entry name" value="KINESINHEAVY"/>
</dbReference>
<feature type="compositionally biased region" description="Basic and acidic residues" evidence="7">
    <location>
        <begin position="963"/>
        <end position="983"/>
    </location>
</feature>
<feature type="compositionally biased region" description="Polar residues" evidence="7">
    <location>
        <begin position="1314"/>
        <end position="1327"/>
    </location>
</feature>
<keyword evidence="4" id="KW-0206">Cytoskeleton</keyword>
<keyword evidence="2 5" id="KW-0547">Nucleotide-binding</keyword>
<dbReference type="GO" id="GO:0007018">
    <property type="term" value="P:microtubule-based movement"/>
    <property type="evidence" value="ECO:0007669"/>
    <property type="project" value="InterPro"/>
</dbReference>
<comment type="similarity">
    <text evidence="5">Belongs to the TRAFAC class myosin-kinesin ATPase superfamily. Kinesin family.</text>
</comment>
<keyword evidence="5" id="KW-0505">Motor protein</keyword>
<feature type="region of interest" description="Disordered" evidence="7">
    <location>
        <begin position="79"/>
        <end position="106"/>
    </location>
</feature>
<evidence type="ECO:0000256" key="1">
    <source>
        <dbReference type="ARBA" id="ARBA00004245"/>
    </source>
</evidence>
<evidence type="ECO:0000313" key="9">
    <source>
        <dbReference type="EMBL" id="KAJ8274921.1"/>
    </source>
</evidence>
<feature type="region of interest" description="Disordered" evidence="7">
    <location>
        <begin position="1347"/>
        <end position="1414"/>
    </location>
</feature>
<dbReference type="PROSITE" id="PS50067">
    <property type="entry name" value="KINESIN_MOTOR_2"/>
    <property type="match status" value="1"/>
</dbReference>
<dbReference type="Pfam" id="PF00225">
    <property type="entry name" value="Kinesin"/>
    <property type="match status" value="1"/>
</dbReference>
<keyword evidence="10" id="KW-1185">Reference proteome</keyword>
<evidence type="ECO:0000259" key="8">
    <source>
        <dbReference type="PROSITE" id="PS50067"/>
    </source>
</evidence>
<feature type="compositionally biased region" description="Low complexity" evidence="7">
    <location>
        <begin position="1364"/>
        <end position="1381"/>
    </location>
</feature>
<feature type="domain" description="Kinesin motor" evidence="8">
    <location>
        <begin position="61"/>
        <end position="406"/>
    </location>
</feature>
<feature type="compositionally biased region" description="Basic and acidic residues" evidence="7">
    <location>
        <begin position="813"/>
        <end position="826"/>
    </location>
</feature>
<feature type="compositionally biased region" description="Low complexity" evidence="7">
    <location>
        <begin position="1024"/>
        <end position="1042"/>
    </location>
</feature>
<comment type="subcellular location">
    <subcellularLocation>
        <location evidence="1">Cytoplasm</location>
        <location evidence="1">Cytoskeleton</location>
    </subcellularLocation>
</comment>